<dbReference type="PANTHER" id="PTHR32322:SF18">
    <property type="entry name" value="S-ADENOSYLMETHIONINE_S-ADENOSYLHOMOCYSTEINE TRANSPORTER"/>
    <property type="match status" value="1"/>
</dbReference>
<dbReference type="InterPro" id="IPR037185">
    <property type="entry name" value="EmrE-like"/>
</dbReference>
<feature type="transmembrane region" description="Helical" evidence="6">
    <location>
        <begin position="68"/>
        <end position="91"/>
    </location>
</feature>
<organism evidence="8 9">
    <name type="scientific">Pikeienuella piscinae</name>
    <dbReference type="NCBI Taxonomy" id="2748098"/>
    <lineage>
        <taxon>Bacteria</taxon>
        <taxon>Pseudomonadati</taxon>
        <taxon>Pseudomonadota</taxon>
        <taxon>Alphaproteobacteria</taxon>
        <taxon>Rhodobacterales</taxon>
        <taxon>Paracoccaceae</taxon>
        <taxon>Pikeienuella</taxon>
    </lineage>
</organism>
<evidence type="ECO:0000256" key="5">
    <source>
        <dbReference type="ARBA" id="ARBA00023136"/>
    </source>
</evidence>
<dbReference type="AlphaFoldDB" id="A0A7L5C0Q3"/>
<evidence type="ECO:0000259" key="7">
    <source>
        <dbReference type="Pfam" id="PF00892"/>
    </source>
</evidence>
<dbReference type="GO" id="GO:0005886">
    <property type="term" value="C:plasma membrane"/>
    <property type="evidence" value="ECO:0007669"/>
    <property type="project" value="UniProtKB-SubCell"/>
</dbReference>
<proteinExistence type="predicted"/>
<feature type="transmembrane region" description="Helical" evidence="6">
    <location>
        <begin position="274"/>
        <end position="291"/>
    </location>
</feature>
<evidence type="ECO:0000256" key="4">
    <source>
        <dbReference type="ARBA" id="ARBA00022989"/>
    </source>
</evidence>
<evidence type="ECO:0000256" key="1">
    <source>
        <dbReference type="ARBA" id="ARBA00004651"/>
    </source>
</evidence>
<evidence type="ECO:0000256" key="3">
    <source>
        <dbReference type="ARBA" id="ARBA00022692"/>
    </source>
</evidence>
<dbReference type="EMBL" id="CP049056">
    <property type="protein sequence ID" value="QIE55724.1"/>
    <property type="molecule type" value="Genomic_DNA"/>
</dbReference>
<dbReference type="KEGG" id="hdh:G5B40_09850"/>
<evidence type="ECO:0000313" key="9">
    <source>
        <dbReference type="Proteomes" id="UP000503336"/>
    </source>
</evidence>
<dbReference type="RefSeq" id="WP_165098026.1">
    <property type="nucleotide sequence ID" value="NZ_CP049056.1"/>
</dbReference>
<feature type="transmembrane region" description="Helical" evidence="6">
    <location>
        <begin position="97"/>
        <end position="119"/>
    </location>
</feature>
<evidence type="ECO:0000256" key="6">
    <source>
        <dbReference type="SAM" id="Phobius"/>
    </source>
</evidence>
<keyword evidence="3 6" id="KW-0812">Transmembrane</keyword>
<dbReference type="PANTHER" id="PTHR32322">
    <property type="entry name" value="INNER MEMBRANE TRANSPORTER"/>
    <property type="match status" value="1"/>
</dbReference>
<dbReference type="SUPFAM" id="SSF103481">
    <property type="entry name" value="Multidrug resistance efflux transporter EmrE"/>
    <property type="match status" value="2"/>
</dbReference>
<name>A0A7L5C0Q3_9RHOB</name>
<feature type="domain" description="EamA" evidence="7">
    <location>
        <begin position="158"/>
        <end position="290"/>
    </location>
</feature>
<reference evidence="8 9" key="1">
    <citation type="submission" date="2020-02" db="EMBL/GenBank/DDBJ databases">
        <title>complete genome sequence of Rhodobacteraceae bacterium.</title>
        <authorList>
            <person name="Park J."/>
            <person name="Kim Y.-S."/>
            <person name="Kim K.-H."/>
        </authorList>
    </citation>
    <scope>NUCLEOTIDE SEQUENCE [LARGE SCALE GENOMIC DNA]</scope>
    <source>
        <strain evidence="8 9">RR4-56</strain>
    </source>
</reference>
<feature type="transmembrane region" description="Helical" evidence="6">
    <location>
        <begin position="188"/>
        <end position="208"/>
    </location>
</feature>
<dbReference type="InterPro" id="IPR050638">
    <property type="entry name" value="AA-Vitamin_Transporters"/>
</dbReference>
<gene>
    <name evidence="8" type="ORF">G5B40_09850</name>
</gene>
<keyword evidence="5 6" id="KW-0472">Membrane</keyword>
<keyword evidence="2" id="KW-1003">Cell membrane</keyword>
<dbReference type="Pfam" id="PF00892">
    <property type="entry name" value="EamA"/>
    <property type="match status" value="2"/>
</dbReference>
<comment type="subcellular location">
    <subcellularLocation>
        <location evidence="1">Cell membrane</location>
        <topology evidence="1">Multi-pass membrane protein</topology>
    </subcellularLocation>
</comment>
<accession>A0A7L5C0Q3</accession>
<dbReference type="Proteomes" id="UP000503336">
    <property type="component" value="Chromosome"/>
</dbReference>
<protein>
    <submittedName>
        <fullName evidence="8">DMT family transporter</fullName>
    </submittedName>
</protein>
<feature type="transmembrane region" description="Helical" evidence="6">
    <location>
        <begin position="37"/>
        <end position="56"/>
    </location>
</feature>
<dbReference type="InterPro" id="IPR000620">
    <property type="entry name" value="EamA_dom"/>
</dbReference>
<feature type="transmembrane region" description="Helical" evidence="6">
    <location>
        <begin position="126"/>
        <end position="145"/>
    </location>
</feature>
<feature type="transmembrane region" description="Helical" evidence="6">
    <location>
        <begin position="12"/>
        <end position="31"/>
    </location>
</feature>
<keyword evidence="9" id="KW-1185">Reference proteome</keyword>
<feature type="domain" description="EamA" evidence="7">
    <location>
        <begin position="11"/>
        <end position="142"/>
    </location>
</feature>
<evidence type="ECO:0000313" key="8">
    <source>
        <dbReference type="EMBL" id="QIE55724.1"/>
    </source>
</evidence>
<feature type="transmembrane region" description="Helical" evidence="6">
    <location>
        <begin position="250"/>
        <end position="268"/>
    </location>
</feature>
<evidence type="ECO:0000256" key="2">
    <source>
        <dbReference type="ARBA" id="ARBA00022475"/>
    </source>
</evidence>
<sequence>MLAALYRTPTVLMTLTAAMWAMNAIFGQLVVGEITPFAVVFLRWVMVASIMWTLYGREARACWPALRGRLGFLALASIAGFTGFNTLFYIASAHTTGINIGILQGAMPVAVLIGAFLAYGDRVGPMQMLGVVLTLVGVVLVASGGDIQRLTALSFNEGDLIMLAATVLYSGYAVALRKRPDMPGTALFTLLALVAAISALPLAAWEAIQPGYPWPTAKGIGLTLMIAIFPSCIAQLFFLRGVDLIGPGRAGVYINLVPIFASILAILILGEVFAPYHGAALALVIGGIWLAQRQRA</sequence>
<feature type="transmembrane region" description="Helical" evidence="6">
    <location>
        <begin position="220"/>
        <end position="238"/>
    </location>
</feature>
<keyword evidence="4 6" id="KW-1133">Transmembrane helix</keyword>